<accession>A0A0F9JZ21</accession>
<evidence type="ECO:0000313" key="1">
    <source>
        <dbReference type="EMBL" id="KKM75044.1"/>
    </source>
</evidence>
<reference evidence="1" key="1">
    <citation type="journal article" date="2015" name="Nature">
        <title>Complex archaea that bridge the gap between prokaryotes and eukaryotes.</title>
        <authorList>
            <person name="Spang A."/>
            <person name="Saw J.H."/>
            <person name="Jorgensen S.L."/>
            <person name="Zaremba-Niedzwiedzka K."/>
            <person name="Martijn J."/>
            <person name="Lind A.E."/>
            <person name="van Eijk R."/>
            <person name="Schleper C."/>
            <person name="Guy L."/>
            <person name="Ettema T.J."/>
        </authorList>
    </citation>
    <scope>NUCLEOTIDE SEQUENCE</scope>
</reference>
<comment type="caution">
    <text evidence="1">The sequence shown here is derived from an EMBL/GenBank/DDBJ whole genome shotgun (WGS) entry which is preliminary data.</text>
</comment>
<proteinExistence type="predicted"/>
<dbReference type="AlphaFoldDB" id="A0A0F9JZ21"/>
<organism evidence="1">
    <name type="scientific">marine sediment metagenome</name>
    <dbReference type="NCBI Taxonomy" id="412755"/>
    <lineage>
        <taxon>unclassified sequences</taxon>
        <taxon>metagenomes</taxon>
        <taxon>ecological metagenomes</taxon>
    </lineage>
</organism>
<dbReference type="EMBL" id="LAZR01009042">
    <property type="protein sequence ID" value="KKM75044.1"/>
    <property type="molecule type" value="Genomic_DNA"/>
</dbReference>
<sequence length="100" mass="11288">MKLYTGAESIYLQVDPEGESACDHIEGVTWCEDRINETDIEYVRVDLVDESKKLKRIAGIIERVDNRCMAADGPVTPTLQEMTQTEMSEIYKLATQGEDS</sequence>
<name>A0A0F9JZ21_9ZZZZ</name>
<gene>
    <name evidence="1" type="ORF">LCGC14_1394230</name>
</gene>
<protein>
    <submittedName>
        <fullName evidence="1">Uncharacterized protein</fullName>
    </submittedName>
</protein>